<feature type="region of interest" description="Disordered" evidence="1">
    <location>
        <begin position="425"/>
        <end position="582"/>
    </location>
</feature>
<comment type="caution">
    <text evidence="3">The sequence shown here is derived from an EMBL/GenBank/DDBJ whole genome shotgun (WGS) entry which is preliminary data.</text>
</comment>
<dbReference type="EMBL" id="CAXAMM010010158">
    <property type="protein sequence ID" value="CAK9022481.1"/>
    <property type="molecule type" value="Genomic_DNA"/>
</dbReference>
<feature type="region of interest" description="Disordered" evidence="1">
    <location>
        <begin position="295"/>
        <end position="322"/>
    </location>
</feature>
<gene>
    <name evidence="2" type="ORF">SCF082_LOCUS15804</name>
    <name evidence="3" type="ORF">SCF082_LOCUS15847</name>
</gene>
<feature type="compositionally biased region" description="Pro residues" evidence="1">
    <location>
        <begin position="469"/>
        <end position="480"/>
    </location>
</feature>
<feature type="compositionally biased region" description="Basic and acidic residues" evidence="1">
    <location>
        <begin position="663"/>
        <end position="680"/>
    </location>
</feature>
<sequence>MWWKEALNDGCDDNGPGLASIAAAKHRFGSFLQPLSRISKNQQAMLTVCHRIEAMRGSGGAWASSILNEYTARKALMLSMAADAAATAMELTRFLDHEDADIAQINQKVQEFSLQCRSLFWEKKIFTLPTYTKHMLDQLEQRPLTVMGAVPREVRVTEGDKSAALKVFQEWLQGAEATLVLCAYFAWSASTSGVEQLFSKVKRSPIELASATEDTDKRLCVVMGDSSEGASQEKILRRAQHIYTEMLKSKQCRVRKGKRFDAGVKGRQNCKSIASEAAWVRKRSQAVAKAAAELQTPPRKPRLQLPESLAKEEARQRDLGKKRKAEALEDGLLLDKEITPELMSLAAKKQKAETVSDANRAKKFKAYESLRDMRKAVSHQNALQDLPGSVWLDKTVDAATRDKWKSTLNRIGRFTFSDETWSTAMATRRHRHDDGEKKDKKRKERGRSKDRRRRRRSMSKSSSSEDSPDPTPPQPAPPTEPIRLVEGQAFAEPARPRSISLSSQSDDDSTEPAARAPAGTGPDTAAPGARPAGSGCTPPAPAPVSKDDKRPGADRRGTSLASQRPKSPDKPPGNTSTTWCYTCKKSIGGGMAGMNQHLRCQTHFANGLWQSKENNYTWKDCLEKGLHMSDAAWEKSGEAGPKPPRAGIRSQSRYPKKSRQRSPVKDRDPDTTRRGPKRDDPDPDDASRPSGSGMAGKLLTAMWESALREASKSW</sequence>
<evidence type="ECO:0000313" key="3">
    <source>
        <dbReference type="EMBL" id="CAK9022582.1"/>
    </source>
</evidence>
<feature type="compositionally biased region" description="Basic and acidic residues" evidence="1">
    <location>
        <begin position="545"/>
        <end position="557"/>
    </location>
</feature>
<accession>A0ABP0K8Y5</accession>
<dbReference type="Proteomes" id="UP001642464">
    <property type="component" value="Unassembled WGS sequence"/>
</dbReference>
<proteinExistence type="predicted"/>
<evidence type="ECO:0000313" key="2">
    <source>
        <dbReference type="EMBL" id="CAK9022481.1"/>
    </source>
</evidence>
<dbReference type="EMBL" id="CAXAMM010010202">
    <property type="protein sequence ID" value="CAK9022582.1"/>
    <property type="molecule type" value="Genomic_DNA"/>
</dbReference>
<keyword evidence="4" id="KW-1185">Reference proteome</keyword>
<feature type="compositionally biased region" description="Basic and acidic residues" evidence="1">
    <location>
        <begin position="309"/>
        <end position="319"/>
    </location>
</feature>
<evidence type="ECO:0000256" key="1">
    <source>
        <dbReference type="SAM" id="MobiDB-lite"/>
    </source>
</evidence>
<feature type="region of interest" description="Disordered" evidence="1">
    <location>
        <begin position="634"/>
        <end position="701"/>
    </location>
</feature>
<feature type="compositionally biased region" description="Low complexity" evidence="1">
    <location>
        <begin position="512"/>
        <end position="533"/>
    </location>
</feature>
<protein>
    <submittedName>
        <fullName evidence="3">Uncharacterized protein</fullName>
    </submittedName>
</protein>
<organism evidence="3 4">
    <name type="scientific">Durusdinium trenchii</name>
    <dbReference type="NCBI Taxonomy" id="1381693"/>
    <lineage>
        <taxon>Eukaryota</taxon>
        <taxon>Sar</taxon>
        <taxon>Alveolata</taxon>
        <taxon>Dinophyceae</taxon>
        <taxon>Suessiales</taxon>
        <taxon>Symbiodiniaceae</taxon>
        <taxon>Durusdinium</taxon>
    </lineage>
</organism>
<reference evidence="3 4" key="1">
    <citation type="submission" date="2024-02" db="EMBL/GenBank/DDBJ databases">
        <authorList>
            <person name="Chen Y."/>
            <person name="Shah S."/>
            <person name="Dougan E. K."/>
            <person name="Thang M."/>
            <person name="Chan C."/>
        </authorList>
    </citation>
    <scope>NUCLEOTIDE SEQUENCE [LARGE SCALE GENOMIC DNA]</scope>
</reference>
<name>A0ABP0K8Y5_9DINO</name>
<feature type="compositionally biased region" description="Basic residues" evidence="1">
    <location>
        <begin position="439"/>
        <end position="458"/>
    </location>
</feature>
<evidence type="ECO:0000313" key="4">
    <source>
        <dbReference type="Proteomes" id="UP001642464"/>
    </source>
</evidence>